<dbReference type="InterPro" id="IPR023631">
    <property type="entry name" value="Amidase_dom"/>
</dbReference>
<evidence type="ECO:0000256" key="1">
    <source>
        <dbReference type="ARBA" id="ARBA00009199"/>
    </source>
</evidence>
<dbReference type="InterPro" id="IPR020556">
    <property type="entry name" value="Amidase_CS"/>
</dbReference>
<sequence>MADDGIYINRPRPEEYSVLYKPEPSPSNPVLRGLPLSIAATIISNSPFLQRFLWSNAGFNKLRDHPELHGIEPRYDPTVIKSTRTVTPPPSLEECISSLSAEDWTSKQPPKQTYWSTLDYHEAYKTGRLTPTKVVETLLPLIRRDVEGAEHSVSFLSTKVELVRKAAEESTARYAAGKWRGVLDGVPMAVKDEEDLAGYPKSLGSRLDYSSADPNATSFCLQQWLDAGAICIGKTTMHELGMDTTNCNPNFGTPRNPHNREYYCGGSSGGSAYAVAAGLVPFAMGNDGGGSVRIPASYCGVYGLKTSHGRVSIRPTANLAKSNGVAGPIAANMIDLELAYRIMAHPDPLDDSSALFSPPTPVSLPSHGDNKKKALGIFRPWFSRADTPVQALCNAALDHLTSVANYSIIDIEIPMVHEGQLAHAMTILAEIATGVPHSQLSSLTAPNKVLLSIGKTTPAVDFLQAQRLRHLLMQHLIHLFATYPGMIVVTPTTPNAGWKVQEADLRYGCSDGNMSIRNMEYVWLANFTGAPAISVPVGNADGGVPVGLMGMSEWGDEEGLIGFGYEVERYLHQTDGGRARPGNFVDAIWGEAVG</sequence>
<dbReference type="SUPFAM" id="SSF75304">
    <property type="entry name" value="Amidase signature (AS) enzymes"/>
    <property type="match status" value="1"/>
</dbReference>
<protein>
    <recommendedName>
        <fullName evidence="2">Amidase domain-containing protein</fullName>
    </recommendedName>
</protein>
<keyword evidence="4" id="KW-1185">Reference proteome</keyword>
<accession>A0AAJ0D8W7</accession>
<evidence type="ECO:0000313" key="3">
    <source>
        <dbReference type="EMBL" id="KAK3049228.1"/>
    </source>
</evidence>
<dbReference type="EMBL" id="JAWDJX010000041">
    <property type="protein sequence ID" value="KAK3049228.1"/>
    <property type="molecule type" value="Genomic_DNA"/>
</dbReference>
<evidence type="ECO:0000259" key="2">
    <source>
        <dbReference type="Pfam" id="PF01425"/>
    </source>
</evidence>
<dbReference type="PANTHER" id="PTHR11895">
    <property type="entry name" value="TRANSAMIDASE"/>
    <property type="match status" value="1"/>
</dbReference>
<comment type="similarity">
    <text evidence="1">Belongs to the amidase family.</text>
</comment>
<feature type="domain" description="Amidase" evidence="2">
    <location>
        <begin position="149"/>
        <end position="560"/>
    </location>
</feature>
<dbReference type="GO" id="GO:0003824">
    <property type="term" value="F:catalytic activity"/>
    <property type="evidence" value="ECO:0007669"/>
    <property type="project" value="InterPro"/>
</dbReference>
<dbReference type="Gene3D" id="3.90.1300.10">
    <property type="entry name" value="Amidase signature (AS) domain"/>
    <property type="match status" value="1"/>
</dbReference>
<organism evidence="3 4">
    <name type="scientific">Extremus antarcticus</name>
    <dbReference type="NCBI Taxonomy" id="702011"/>
    <lineage>
        <taxon>Eukaryota</taxon>
        <taxon>Fungi</taxon>
        <taxon>Dikarya</taxon>
        <taxon>Ascomycota</taxon>
        <taxon>Pezizomycotina</taxon>
        <taxon>Dothideomycetes</taxon>
        <taxon>Dothideomycetidae</taxon>
        <taxon>Mycosphaerellales</taxon>
        <taxon>Extremaceae</taxon>
        <taxon>Extremus</taxon>
    </lineage>
</organism>
<dbReference type="PROSITE" id="PS00571">
    <property type="entry name" value="AMIDASES"/>
    <property type="match status" value="1"/>
</dbReference>
<evidence type="ECO:0000313" key="4">
    <source>
        <dbReference type="Proteomes" id="UP001271007"/>
    </source>
</evidence>
<dbReference type="Proteomes" id="UP001271007">
    <property type="component" value="Unassembled WGS sequence"/>
</dbReference>
<dbReference type="InterPro" id="IPR036928">
    <property type="entry name" value="AS_sf"/>
</dbReference>
<gene>
    <name evidence="3" type="ORF">LTR09_009406</name>
</gene>
<dbReference type="PANTHER" id="PTHR11895:SF67">
    <property type="entry name" value="AMIDASE DOMAIN-CONTAINING PROTEIN"/>
    <property type="match status" value="1"/>
</dbReference>
<comment type="caution">
    <text evidence="3">The sequence shown here is derived from an EMBL/GenBank/DDBJ whole genome shotgun (WGS) entry which is preliminary data.</text>
</comment>
<dbReference type="InterPro" id="IPR000120">
    <property type="entry name" value="Amidase"/>
</dbReference>
<reference evidence="3" key="1">
    <citation type="submission" date="2023-04" db="EMBL/GenBank/DDBJ databases">
        <title>Black Yeasts Isolated from many extreme environments.</title>
        <authorList>
            <person name="Coleine C."/>
            <person name="Stajich J.E."/>
            <person name="Selbmann L."/>
        </authorList>
    </citation>
    <scope>NUCLEOTIDE SEQUENCE</scope>
    <source>
        <strain evidence="3">CCFEE 5312</strain>
    </source>
</reference>
<dbReference type="Pfam" id="PF01425">
    <property type="entry name" value="Amidase"/>
    <property type="match status" value="1"/>
</dbReference>
<proteinExistence type="inferred from homology"/>
<name>A0AAJ0D8W7_9PEZI</name>
<dbReference type="AlphaFoldDB" id="A0AAJ0D8W7"/>